<organism evidence="1 2">
    <name type="scientific">Haloferax mucosum ATCC BAA-1512</name>
    <dbReference type="NCBI Taxonomy" id="662479"/>
    <lineage>
        <taxon>Archaea</taxon>
        <taxon>Methanobacteriati</taxon>
        <taxon>Methanobacteriota</taxon>
        <taxon>Stenosarchaea group</taxon>
        <taxon>Halobacteria</taxon>
        <taxon>Halobacteriales</taxon>
        <taxon>Haloferacaceae</taxon>
        <taxon>Haloferax</taxon>
    </lineage>
</organism>
<evidence type="ECO:0000313" key="2">
    <source>
        <dbReference type="Proteomes" id="UP000011550"/>
    </source>
</evidence>
<dbReference type="PATRIC" id="fig|662479.7.peg.831"/>
<accession>M0ILK8</accession>
<evidence type="ECO:0000313" key="1">
    <source>
        <dbReference type="EMBL" id="ELZ96917.1"/>
    </source>
</evidence>
<dbReference type="Proteomes" id="UP000011550">
    <property type="component" value="Unassembled WGS sequence"/>
</dbReference>
<sequence length="76" mass="8198">MIRALFALFGLVELLFPERLIAVLTRLAYEDGEEMTVKPWVTTAARVEGAVFLGLALVGLRGLCRGDSGDAGESDE</sequence>
<dbReference type="EMBL" id="AOLN01000006">
    <property type="protein sequence ID" value="ELZ96917.1"/>
    <property type="molecule type" value="Genomic_DNA"/>
</dbReference>
<keyword evidence="2" id="KW-1185">Reference proteome</keyword>
<name>M0ILK8_9EURY</name>
<comment type="caution">
    <text evidence="1">The sequence shown here is derived from an EMBL/GenBank/DDBJ whole genome shotgun (WGS) entry which is preliminary data.</text>
</comment>
<proteinExistence type="predicted"/>
<reference evidence="1 2" key="1">
    <citation type="journal article" date="2014" name="PLoS Genet.">
        <title>Phylogenetically driven sequencing of extremely halophilic archaea reveals strategies for static and dynamic osmo-response.</title>
        <authorList>
            <person name="Becker E.A."/>
            <person name="Seitzer P.M."/>
            <person name="Tritt A."/>
            <person name="Larsen D."/>
            <person name="Krusor M."/>
            <person name="Yao A.I."/>
            <person name="Wu D."/>
            <person name="Madern D."/>
            <person name="Eisen J.A."/>
            <person name="Darling A.E."/>
            <person name="Facciotti M.T."/>
        </authorList>
    </citation>
    <scope>NUCLEOTIDE SEQUENCE [LARGE SCALE GENOMIC DNA]</scope>
    <source>
        <strain evidence="1 2">ATCC BAA-1512</strain>
    </source>
</reference>
<gene>
    <name evidence="1" type="ORF">C440_04048</name>
</gene>
<dbReference type="OrthoDB" id="260081at2157"/>
<protein>
    <submittedName>
        <fullName evidence="1">Uncharacterized protein</fullName>
    </submittedName>
</protein>
<dbReference type="AlphaFoldDB" id="M0ILK8"/>
<dbReference type="RefSeq" id="WP_008318485.1">
    <property type="nucleotide sequence ID" value="NZ_AOLN01000006.1"/>
</dbReference>